<protein>
    <submittedName>
        <fullName evidence="2">Response regulator receiver</fullName>
    </submittedName>
</protein>
<reference evidence="3" key="1">
    <citation type="journal article" date="2014" name="FEMS Microbiol. Lett.">
        <title>Draft Genomic DNA Sequence of the Facultatively Methylotrophic Bacterium Acidomonas methanolica type strain MB58.</title>
        <authorList>
            <person name="Higashiura N."/>
            <person name="Hadano H."/>
            <person name="Hirakawa H."/>
            <person name="Matsutani M."/>
            <person name="Takabe S."/>
            <person name="Matsushita K."/>
            <person name="Azuma Y."/>
        </authorList>
    </citation>
    <scope>NUCLEOTIDE SEQUENCE [LARGE SCALE GENOMIC DNA]</scope>
    <source>
        <strain evidence="3">MB58</strain>
    </source>
</reference>
<dbReference type="Proteomes" id="UP000019760">
    <property type="component" value="Unassembled WGS sequence"/>
</dbReference>
<sequence length="76" mass="8193">MARLVHMTLSEAIDAVSPTDGLKTHRSWWVARHAVERIEGTPRAMRLHLRGGVSAPVARGAVVLLREAGWLGATAA</sequence>
<reference evidence="2 3" key="2">
    <citation type="journal article" date="2014" name="FEMS Microbiol. Lett.">
        <title>Draft genomic DNA sequence of the facultatively methylotrophic bacterium Acidomonas methanolica type strain MB58.</title>
        <authorList>
            <person name="Higashiura N."/>
            <person name="Hadano H."/>
            <person name="Hirakawa H."/>
            <person name="Matsutani M."/>
            <person name="Takabe S."/>
            <person name="Matsushita K."/>
            <person name="Azuma Y."/>
        </authorList>
    </citation>
    <scope>NUCLEOTIDE SEQUENCE [LARGE SCALE GENOMIC DNA]</scope>
    <source>
        <strain evidence="2 3">MB58</strain>
    </source>
</reference>
<name>A0A023D8M9_ACIMT</name>
<proteinExistence type="predicted"/>
<evidence type="ECO:0000259" key="1">
    <source>
        <dbReference type="PROSITE" id="PS50930"/>
    </source>
</evidence>
<accession>A0A023D8M9</accession>
<evidence type="ECO:0000313" key="2">
    <source>
        <dbReference type="EMBL" id="GAJ30483.1"/>
    </source>
</evidence>
<feature type="domain" description="HTH LytTR-type" evidence="1">
    <location>
        <begin position="1"/>
        <end position="71"/>
    </location>
</feature>
<evidence type="ECO:0000313" key="3">
    <source>
        <dbReference type="Proteomes" id="UP000019760"/>
    </source>
</evidence>
<dbReference type="EMBL" id="BAND01000138">
    <property type="protein sequence ID" value="GAJ30483.1"/>
    <property type="molecule type" value="Genomic_DNA"/>
</dbReference>
<dbReference type="GO" id="GO:0003677">
    <property type="term" value="F:DNA binding"/>
    <property type="evidence" value="ECO:0007669"/>
    <property type="project" value="InterPro"/>
</dbReference>
<dbReference type="PROSITE" id="PS50930">
    <property type="entry name" value="HTH_LYTTR"/>
    <property type="match status" value="1"/>
</dbReference>
<dbReference type="OrthoDB" id="7028951at2"/>
<dbReference type="InterPro" id="IPR007492">
    <property type="entry name" value="LytTR_DNA-bd_dom"/>
</dbReference>
<gene>
    <name evidence="2" type="ORF">Amme_139_020</name>
</gene>
<dbReference type="AlphaFoldDB" id="A0A023D8M9"/>
<keyword evidence="3" id="KW-1185">Reference proteome</keyword>
<comment type="caution">
    <text evidence="2">The sequence shown here is derived from an EMBL/GenBank/DDBJ whole genome shotgun (WGS) entry which is preliminary data.</text>
</comment>
<dbReference type="Pfam" id="PF04397">
    <property type="entry name" value="LytTR"/>
    <property type="match status" value="1"/>
</dbReference>
<organism evidence="2 3">
    <name type="scientific">Acidomonas methanolica NBRC 104435</name>
    <dbReference type="NCBI Taxonomy" id="1231351"/>
    <lineage>
        <taxon>Bacteria</taxon>
        <taxon>Pseudomonadati</taxon>
        <taxon>Pseudomonadota</taxon>
        <taxon>Alphaproteobacteria</taxon>
        <taxon>Acetobacterales</taxon>
        <taxon>Acetobacteraceae</taxon>
        <taxon>Acidomonas</taxon>
    </lineage>
</organism>